<dbReference type="CDD" id="cd00090">
    <property type="entry name" value="HTH_ARSR"/>
    <property type="match status" value="1"/>
</dbReference>
<dbReference type="Proteomes" id="UP001597111">
    <property type="component" value="Unassembled WGS sequence"/>
</dbReference>
<proteinExistence type="predicted"/>
<dbReference type="SUPFAM" id="SSF46785">
    <property type="entry name" value="Winged helix' DNA-binding domain"/>
    <property type="match status" value="1"/>
</dbReference>
<dbReference type="RefSeq" id="WP_379731346.1">
    <property type="nucleotide sequence ID" value="NZ_JBHSWZ010000078.1"/>
</dbReference>
<dbReference type="EMBL" id="JBHUDH010000075">
    <property type="protein sequence ID" value="MFD1526214.1"/>
    <property type="molecule type" value="Genomic_DNA"/>
</dbReference>
<dbReference type="InterPro" id="IPR013561">
    <property type="entry name" value="FilR1_middle_dom"/>
</dbReference>
<dbReference type="Pfam" id="PF25213">
    <property type="entry name" value="HVO_A0261_N"/>
    <property type="match status" value="1"/>
</dbReference>
<protein>
    <submittedName>
        <fullName evidence="2">Helix-turn-helix transcriptional regulator</fullName>
    </submittedName>
</protein>
<evidence type="ECO:0000259" key="1">
    <source>
        <dbReference type="SMART" id="SM00419"/>
    </source>
</evidence>
<evidence type="ECO:0000313" key="3">
    <source>
        <dbReference type="Proteomes" id="UP001597111"/>
    </source>
</evidence>
<dbReference type="Pfam" id="PF08350">
    <property type="entry name" value="FilR1_middle"/>
    <property type="match status" value="1"/>
</dbReference>
<dbReference type="InterPro" id="IPR036390">
    <property type="entry name" value="WH_DNA-bd_sf"/>
</dbReference>
<dbReference type="InterPro" id="IPR057527">
    <property type="entry name" value="HVO_A0261-like_N"/>
</dbReference>
<keyword evidence="3" id="KW-1185">Reference proteome</keyword>
<dbReference type="Gene3D" id="1.10.10.10">
    <property type="entry name" value="Winged helix-like DNA-binding domain superfamily/Winged helix DNA-binding domain"/>
    <property type="match status" value="1"/>
</dbReference>
<gene>
    <name evidence="2" type="ORF">ACFR9S_07845</name>
</gene>
<accession>A0ABD6B5M4</accession>
<dbReference type="InterPro" id="IPR036388">
    <property type="entry name" value="WH-like_DNA-bd_sf"/>
</dbReference>
<reference evidence="2 3" key="1">
    <citation type="journal article" date="2019" name="Int. J. Syst. Evol. Microbiol.">
        <title>The Global Catalogue of Microorganisms (GCM) 10K type strain sequencing project: providing services to taxonomists for standard genome sequencing and annotation.</title>
        <authorList>
            <consortium name="The Broad Institute Genomics Platform"/>
            <consortium name="The Broad Institute Genome Sequencing Center for Infectious Disease"/>
            <person name="Wu L."/>
            <person name="Ma J."/>
        </authorList>
    </citation>
    <scope>NUCLEOTIDE SEQUENCE [LARGE SCALE GENOMIC DNA]</scope>
    <source>
        <strain evidence="2 3">CGMCC 1.12285</strain>
    </source>
</reference>
<dbReference type="SMART" id="SM00419">
    <property type="entry name" value="HTH_CRP"/>
    <property type="match status" value="1"/>
</dbReference>
<organism evidence="2 3">
    <name type="scientific">Halolamina salina</name>
    <dbReference type="NCBI Taxonomy" id="1220023"/>
    <lineage>
        <taxon>Archaea</taxon>
        <taxon>Methanobacteriati</taxon>
        <taxon>Methanobacteriota</taxon>
        <taxon>Stenosarchaea group</taxon>
        <taxon>Halobacteria</taxon>
        <taxon>Halobacteriales</taxon>
        <taxon>Haloferacaceae</taxon>
    </lineage>
</organism>
<dbReference type="AlphaFoldDB" id="A0ABD6B5M4"/>
<dbReference type="InterPro" id="IPR011991">
    <property type="entry name" value="ArsR-like_HTH"/>
</dbReference>
<feature type="domain" description="HTH crp-type" evidence="1">
    <location>
        <begin position="39"/>
        <end position="89"/>
    </location>
</feature>
<name>A0ABD6B5M4_9EURY</name>
<dbReference type="InterPro" id="IPR012318">
    <property type="entry name" value="HTH_CRP"/>
</dbReference>
<comment type="caution">
    <text evidence="2">The sequence shown here is derived from an EMBL/GenBank/DDBJ whole genome shotgun (WGS) entry which is preliminary data.</text>
</comment>
<sequence>MTVTDAENRRDGAPESAVSGDAVESVAFLARSEHRLRVLALLSDGPRSRQELHDATSVTRVTLSRILGDLEERELIQRRASGGAYSLTGFGELVYQDFSRLLGTVSVGKSYPDVVERLPTEWFDFELRCLAGSELVAEGSADPLGGARVVANAVQDAANCRSLLGTFISLPMYTFEEAVRAGDYPTGTVVFDSDVTETMIEDPDLRDRWQEIERQVGSTTYYSVDERVPCSIDLIDGETVFLTVDREDERGFDILRCSHPDVVAWADETVDAYRANAVPLADRD</sequence>
<evidence type="ECO:0000313" key="2">
    <source>
        <dbReference type="EMBL" id="MFD1526214.1"/>
    </source>
</evidence>